<feature type="domain" description="WRKY19-like zinc finger" evidence="1">
    <location>
        <begin position="78"/>
        <end position="100"/>
    </location>
</feature>
<evidence type="ECO:0000313" key="4">
    <source>
        <dbReference type="Proteomes" id="UP000332933"/>
    </source>
</evidence>
<reference evidence="2" key="2">
    <citation type="submission" date="2019-06" db="EMBL/GenBank/DDBJ databases">
        <title>Genomics analysis of Aphanomyces spp. identifies a new class of oomycete effector associated with host adaptation.</title>
        <authorList>
            <person name="Gaulin E."/>
        </authorList>
    </citation>
    <scope>NUCLEOTIDE SEQUENCE</scope>
    <source>
        <strain evidence="2">CBS 578.67</strain>
    </source>
</reference>
<evidence type="ECO:0000313" key="3">
    <source>
        <dbReference type="EMBL" id="VFT84826.1"/>
    </source>
</evidence>
<dbReference type="EMBL" id="CAADRA010005022">
    <property type="protein sequence ID" value="VFT84826.1"/>
    <property type="molecule type" value="Genomic_DNA"/>
</dbReference>
<evidence type="ECO:0000259" key="1">
    <source>
        <dbReference type="Pfam" id="PF24906"/>
    </source>
</evidence>
<dbReference type="PANTHER" id="PTHR31827:SF1">
    <property type="entry name" value="EMB|CAB89363.1"/>
    <property type="match status" value="1"/>
</dbReference>
<dbReference type="PANTHER" id="PTHR31827">
    <property type="entry name" value="EMB|CAB89363.1"/>
    <property type="match status" value="1"/>
</dbReference>
<sequence>MTNCVFIGCKLLTTPGHTKCDAHRGRTQCLFPECTNQTYARKMCIRHGGKDKCSIPGCDATIRSHGLCCKHGPKKPIKTCQVKECTKLVHSRGFCMRHGGGRKCNAPGCSSYSRRGGTCRRHEDTMWSVSANWGAPCKEKSTVDTDIVDWMEANVKMDTADEWATGDMEIVFTADECEMLDCLLIDQY</sequence>
<dbReference type="OrthoDB" id="77038at2759"/>
<dbReference type="Pfam" id="PF24906">
    <property type="entry name" value="Zf_WRKY19"/>
    <property type="match status" value="1"/>
</dbReference>
<organism evidence="3 4">
    <name type="scientific">Aphanomyces stellatus</name>
    <dbReference type="NCBI Taxonomy" id="120398"/>
    <lineage>
        <taxon>Eukaryota</taxon>
        <taxon>Sar</taxon>
        <taxon>Stramenopiles</taxon>
        <taxon>Oomycota</taxon>
        <taxon>Saprolegniomycetes</taxon>
        <taxon>Saprolegniales</taxon>
        <taxon>Verrucalvaceae</taxon>
        <taxon>Aphanomyces</taxon>
    </lineage>
</organism>
<dbReference type="AlphaFoldDB" id="A0A485KJ00"/>
<protein>
    <submittedName>
        <fullName evidence="3">Aste57867_7933 protein</fullName>
    </submittedName>
</protein>
<accession>A0A485KJ00</accession>
<reference evidence="3 4" key="1">
    <citation type="submission" date="2019-03" db="EMBL/GenBank/DDBJ databases">
        <authorList>
            <person name="Gaulin E."/>
            <person name="Dumas B."/>
        </authorList>
    </citation>
    <scope>NUCLEOTIDE SEQUENCE [LARGE SCALE GENOMIC DNA]</scope>
    <source>
        <strain evidence="3">CBS 568.67</strain>
    </source>
</reference>
<dbReference type="EMBL" id="VJMH01005001">
    <property type="protein sequence ID" value="KAF0701638.1"/>
    <property type="molecule type" value="Genomic_DNA"/>
</dbReference>
<evidence type="ECO:0000313" key="2">
    <source>
        <dbReference type="EMBL" id="KAF0701638.1"/>
    </source>
</evidence>
<keyword evidence="4" id="KW-1185">Reference proteome</keyword>
<name>A0A485KJ00_9STRA</name>
<gene>
    <name evidence="3" type="primary">Aste57867_7933</name>
    <name evidence="2" type="ORF">As57867_007903</name>
    <name evidence="3" type="ORF">ASTE57867_7933</name>
</gene>
<dbReference type="InterPro" id="IPR056866">
    <property type="entry name" value="Znf_WRKY19"/>
</dbReference>
<proteinExistence type="predicted"/>
<dbReference type="Proteomes" id="UP000332933">
    <property type="component" value="Unassembled WGS sequence"/>
</dbReference>